<evidence type="ECO:0000313" key="8">
    <source>
        <dbReference type="EMBL" id="MBC2769983.1"/>
    </source>
</evidence>
<dbReference type="GO" id="GO:0022857">
    <property type="term" value="F:transmembrane transporter activity"/>
    <property type="evidence" value="ECO:0007669"/>
    <property type="project" value="InterPro"/>
</dbReference>
<dbReference type="Pfam" id="PF07690">
    <property type="entry name" value="MFS_1"/>
    <property type="match status" value="1"/>
</dbReference>
<feature type="transmembrane region" description="Helical" evidence="6">
    <location>
        <begin position="43"/>
        <end position="61"/>
    </location>
</feature>
<dbReference type="PANTHER" id="PTHR42718">
    <property type="entry name" value="MAJOR FACILITATOR SUPERFAMILY MULTIDRUG TRANSPORTER MFSC"/>
    <property type="match status" value="1"/>
</dbReference>
<organism evidence="8 9">
    <name type="scientific">Pusillimonas minor</name>
    <dbReference type="NCBI Taxonomy" id="2697024"/>
    <lineage>
        <taxon>Bacteria</taxon>
        <taxon>Pseudomonadati</taxon>
        <taxon>Pseudomonadota</taxon>
        <taxon>Betaproteobacteria</taxon>
        <taxon>Burkholderiales</taxon>
        <taxon>Alcaligenaceae</taxon>
        <taxon>Pusillimonas</taxon>
    </lineage>
</organism>
<feature type="transmembrane region" description="Helical" evidence="6">
    <location>
        <begin position="215"/>
        <end position="234"/>
    </location>
</feature>
<feature type="domain" description="Major facilitator superfamily (MFS) profile" evidence="7">
    <location>
        <begin position="7"/>
        <end position="438"/>
    </location>
</feature>
<reference evidence="8 9" key="1">
    <citation type="submission" date="2020-08" db="EMBL/GenBank/DDBJ databases">
        <title>Paraeoetvoesia sp. YC-7-48 draft genome sequence.</title>
        <authorList>
            <person name="Yao L."/>
        </authorList>
    </citation>
    <scope>NUCLEOTIDE SEQUENCE [LARGE SCALE GENOMIC DNA]</scope>
    <source>
        <strain evidence="9">YC-7-48</strain>
    </source>
</reference>
<dbReference type="CDD" id="cd17321">
    <property type="entry name" value="MFS_MMR_MDR_like"/>
    <property type="match status" value="1"/>
</dbReference>
<dbReference type="PANTHER" id="PTHR42718:SF9">
    <property type="entry name" value="MAJOR FACILITATOR SUPERFAMILY MULTIDRUG TRANSPORTER MFSC"/>
    <property type="match status" value="1"/>
</dbReference>
<feature type="transmembrane region" description="Helical" evidence="6">
    <location>
        <begin position="411"/>
        <end position="433"/>
    </location>
</feature>
<evidence type="ECO:0000256" key="3">
    <source>
        <dbReference type="ARBA" id="ARBA00022692"/>
    </source>
</evidence>
<sequence>MPRRLWAIMTLMVSLAIASLDVTMANVALPAIAADLNIAPRLVVWVMIAYSVTILVTLLPLSALAERVGFRRMFVVGITLFMFWAVAVAFSNSFTMLLTARVIQAIGTSMLMCLFGGLVRNIYPSRQLGFGVSLNALMVSVMAVLGPTIGAFIIEWSSWHWMFLMYVPLCLATYFGVRFLPDVPRTVRPFDWLACVLSALAFGLFVIGLDMLVSSVLWAVIFLVVAGVSAWLLYRHSREQEAPVVPLDLLRIKPVAFAVGASATLFAAHMAAFVALPFYLINIMQYSYAHVGVLMGGWAIGSAIMAPVAGYLSDRFQVAILCIIGAGLAAVGMFWIVLLPSGTSLFWGWVPMLVGGLGFGFFQSPNNRALLSGAPRRRSGAAGGLQATTRVFGQSVGTALAALSFHFGGPVGATVALAVGVVLALGAVGINVARYFSRAPDLSL</sequence>
<evidence type="ECO:0000256" key="1">
    <source>
        <dbReference type="ARBA" id="ARBA00004141"/>
    </source>
</evidence>
<comment type="caution">
    <text evidence="8">The sequence shown here is derived from an EMBL/GenBank/DDBJ whole genome shotgun (WGS) entry which is preliminary data.</text>
</comment>
<feature type="transmembrane region" description="Helical" evidence="6">
    <location>
        <begin position="134"/>
        <end position="154"/>
    </location>
</feature>
<proteinExistence type="predicted"/>
<evidence type="ECO:0000259" key="7">
    <source>
        <dbReference type="PROSITE" id="PS50850"/>
    </source>
</evidence>
<feature type="transmembrane region" description="Helical" evidence="6">
    <location>
        <begin position="255"/>
        <end position="281"/>
    </location>
</feature>
<keyword evidence="5 6" id="KW-0472">Membrane</keyword>
<feature type="transmembrane region" description="Helical" evidence="6">
    <location>
        <begin position="73"/>
        <end position="90"/>
    </location>
</feature>
<feature type="transmembrane region" description="Helical" evidence="6">
    <location>
        <begin position="383"/>
        <end position="405"/>
    </location>
</feature>
<dbReference type="InterPro" id="IPR011701">
    <property type="entry name" value="MFS"/>
</dbReference>
<gene>
    <name evidence="8" type="ORF">GTU67_08685</name>
</gene>
<accession>A0A842HNX5</accession>
<feature type="transmembrane region" description="Helical" evidence="6">
    <location>
        <begin position="192"/>
        <end position="209"/>
    </location>
</feature>
<dbReference type="EMBL" id="JACJUU010000005">
    <property type="protein sequence ID" value="MBC2769983.1"/>
    <property type="molecule type" value="Genomic_DNA"/>
</dbReference>
<keyword evidence="4 6" id="KW-1133">Transmembrane helix</keyword>
<dbReference type="GO" id="GO:0016020">
    <property type="term" value="C:membrane"/>
    <property type="evidence" value="ECO:0007669"/>
    <property type="project" value="UniProtKB-SubCell"/>
</dbReference>
<dbReference type="SUPFAM" id="SSF103473">
    <property type="entry name" value="MFS general substrate transporter"/>
    <property type="match status" value="1"/>
</dbReference>
<dbReference type="AlphaFoldDB" id="A0A842HNX5"/>
<dbReference type="Gene3D" id="1.20.1720.10">
    <property type="entry name" value="Multidrug resistance protein D"/>
    <property type="match status" value="1"/>
</dbReference>
<evidence type="ECO:0000313" key="9">
    <source>
        <dbReference type="Proteomes" id="UP000545386"/>
    </source>
</evidence>
<evidence type="ECO:0000256" key="5">
    <source>
        <dbReference type="ARBA" id="ARBA00023136"/>
    </source>
</evidence>
<dbReference type="Gene3D" id="1.20.1250.20">
    <property type="entry name" value="MFS general substrate transporter like domains"/>
    <property type="match status" value="1"/>
</dbReference>
<feature type="transmembrane region" description="Helical" evidence="6">
    <location>
        <begin position="287"/>
        <end position="306"/>
    </location>
</feature>
<name>A0A842HNX5_9BURK</name>
<feature type="transmembrane region" description="Helical" evidence="6">
    <location>
        <begin position="160"/>
        <end position="180"/>
    </location>
</feature>
<evidence type="ECO:0000256" key="2">
    <source>
        <dbReference type="ARBA" id="ARBA00022448"/>
    </source>
</evidence>
<dbReference type="PROSITE" id="PS50850">
    <property type="entry name" value="MFS"/>
    <property type="match status" value="1"/>
</dbReference>
<dbReference type="Proteomes" id="UP000545386">
    <property type="component" value="Unassembled WGS sequence"/>
</dbReference>
<keyword evidence="9" id="KW-1185">Reference proteome</keyword>
<keyword evidence="3 6" id="KW-0812">Transmembrane</keyword>
<evidence type="ECO:0000256" key="6">
    <source>
        <dbReference type="SAM" id="Phobius"/>
    </source>
</evidence>
<feature type="transmembrane region" description="Helical" evidence="6">
    <location>
        <begin position="102"/>
        <end position="122"/>
    </location>
</feature>
<feature type="transmembrane region" description="Helical" evidence="6">
    <location>
        <begin position="344"/>
        <end position="362"/>
    </location>
</feature>
<feature type="transmembrane region" description="Helical" evidence="6">
    <location>
        <begin position="318"/>
        <end position="338"/>
    </location>
</feature>
<keyword evidence="2" id="KW-0813">Transport</keyword>
<dbReference type="RefSeq" id="WP_185779733.1">
    <property type="nucleotide sequence ID" value="NZ_JACJUU010000005.1"/>
</dbReference>
<comment type="subcellular location">
    <subcellularLocation>
        <location evidence="1">Membrane</location>
        <topology evidence="1">Multi-pass membrane protein</topology>
    </subcellularLocation>
</comment>
<dbReference type="InterPro" id="IPR020846">
    <property type="entry name" value="MFS_dom"/>
</dbReference>
<evidence type="ECO:0000256" key="4">
    <source>
        <dbReference type="ARBA" id="ARBA00022989"/>
    </source>
</evidence>
<protein>
    <submittedName>
        <fullName evidence="8">MFS transporter</fullName>
    </submittedName>
</protein>
<dbReference type="InterPro" id="IPR036259">
    <property type="entry name" value="MFS_trans_sf"/>
</dbReference>